<comment type="caution">
    <text evidence="2">The sequence shown here is derived from an EMBL/GenBank/DDBJ whole genome shotgun (WGS) entry which is preliminary data.</text>
</comment>
<dbReference type="InterPro" id="IPR052897">
    <property type="entry name" value="Sec-Metab_Biosynth_Hydrolase"/>
</dbReference>
<reference evidence="2" key="1">
    <citation type="journal article" date="2014" name="Int. J. Syst. Evol. Microbiol.">
        <title>Complete genome sequence of Corynebacterium casei LMG S-19264T (=DSM 44701T), isolated from a smear-ripened cheese.</title>
        <authorList>
            <consortium name="US DOE Joint Genome Institute (JGI-PGF)"/>
            <person name="Walter F."/>
            <person name="Albersmeier A."/>
            <person name="Kalinowski J."/>
            <person name="Ruckert C."/>
        </authorList>
    </citation>
    <scope>NUCLEOTIDE SEQUENCE</scope>
    <source>
        <strain evidence="2">JCM 3051</strain>
    </source>
</reference>
<dbReference type="Proteomes" id="UP000655589">
    <property type="component" value="Unassembled WGS sequence"/>
</dbReference>
<dbReference type="Gene3D" id="3.40.50.1820">
    <property type="entry name" value="alpha/beta hydrolase"/>
    <property type="match status" value="1"/>
</dbReference>
<name>A0A8H9L3H7_9MICO</name>
<dbReference type="Pfam" id="PF12697">
    <property type="entry name" value="Abhydrolase_6"/>
    <property type="match status" value="1"/>
</dbReference>
<dbReference type="InterPro" id="IPR000073">
    <property type="entry name" value="AB_hydrolase_1"/>
</dbReference>
<feature type="domain" description="AB hydrolase-1" evidence="1">
    <location>
        <begin position="10"/>
        <end position="230"/>
    </location>
</feature>
<keyword evidence="3" id="KW-1185">Reference proteome</keyword>
<evidence type="ECO:0000259" key="1">
    <source>
        <dbReference type="Pfam" id="PF12697"/>
    </source>
</evidence>
<proteinExistence type="predicted"/>
<dbReference type="RefSeq" id="WP_171106412.1">
    <property type="nucleotide sequence ID" value="NZ_BMPT01000002.1"/>
</dbReference>
<keyword evidence="2" id="KW-0378">Hydrolase</keyword>
<dbReference type="PANTHER" id="PTHR37017">
    <property type="entry name" value="AB HYDROLASE-1 DOMAIN-CONTAINING PROTEIN-RELATED"/>
    <property type="match status" value="1"/>
</dbReference>
<accession>A0A8H9L3H7</accession>
<protein>
    <submittedName>
        <fullName evidence="2">Alpha/beta hydrolase</fullName>
    </submittedName>
</protein>
<reference evidence="2" key="2">
    <citation type="submission" date="2020-09" db="EMBL/GenBank/DDBJ databases">
        <authorList>
            <person name="Sun Q."/>
            <person name="Ohkuma M."/>
        </authorList>
    </citation>
    <scope>NUCLEOTIDE SEQUENCE</scope>
    <source>
        <strain evidence="2">JCM 3051</strain>
    </source>
</reference>
<dbReference type="EMBL" id="BMPT01000002">
    <property type="protein sequence ID" value="GGM13664.1"/>
    <property type="molecule type" value="Genomic_DNA"/>
</dbReference>
<dbReference type="SUPFAM" id="SSF53474">
    <property type="entry name" value="alpha/beta-Hydrolases"/>
    <property type="match status" value="1"/>
</dbReference>
<evidence type="ECO:0000313" key="3">
    <source>
        <dbReference type="Proteomes" id="UP000655589"/>
    </source>
</evidence>
<dbReference type="GO" id="GO:0016787">
    <property type="term" value="F:hydrolase activity"/>
    <property type="evidence" value="ECO:0007669"/>
    <property type="project" value="UniProtKB-KW"/>
</dbReference>
<dbReference type="PANTHER" id="PTHR37017:SF11">
    <property type="entry name" value="ESTERASE_LIPASE_THIOESTERASE DOMAIN-CONTAINING PROTEIN"/>
    <property type="match status" value="1"/>
</dbReference>
<evidence type="ECO:0000313" key="2">
    <source>
        <dbReference type="EMBL" id="GGM13664.1"/>
    </source>
</evidence>
<dbReference type="InterPro" id="IPR029058">
    <property type="entry name" value="AB_hydrolase_fold"/>
</dbReference>
<dbReference type="AlphaFoldDB" id="A0A8H9L3H7"/>
<organism evidence="2 3">
    <name type="scientific">Promicromonospora citrea</name>
    <dbReference type="NCBI Taxonomy" id="43677"/>
    <lineage>
        <taxon>Bacteria</taxon>
        <taxon>Bacillati</taxon>
        <taxon>Actinomycetota</taxon>
        <taxon>Actinomycetes</taxon>
        <taxon>Micrococcales</taxon>
        <taxon>Promicromonosporaceae</taxon>
        <taxon>Promicromonospora</taxon>
    </lineage>
</organism>
<gene>
    <name evidence="2" type="ORF">GCM10010102_06590</name>
</gene>
<sequence length="242" mass="25259">MNTTATKQTVVLVHGAYADSSSWNGSISALQEAGHRVVAVANPLRDLEGDAQYLRDVLATIEGPVVLAGHSYGGHVMSHAAEGNPDVTALVYVASFLAEPGESLVDLVEKFPGARLGGAAQPSPYTTPDGTTATELTIDPAQFHELFAADVDTTTAAHMAATQRPLALSAFQAPASTAAWRSIPSWVLSATKDEAIPADLSRFMAERADAKLVEVDASHAVTVSRPDVVTATILEAAQATTR</sequence>